<evidence type="ECO:0000256" key="1">
    <source>
        <dbReference type="SAM" id="MobiDB-lite"/>
    </source>
</evidence>
<gene>
    <name evidence="2" type="ORF">LSALG_LOCUS35640</name>
</gene>
<proteinExistence type="predicted"/>
<protein>
    <submittedName>
        <fullName evidence="2">Uncharacterized protein</fullName>
    </submittedName>
</protein>
<name>A0AA35ZR44_LACSI</name>
<accession>A0AA35ZR44</accession>
<evidence type="ECO:0000313" key="3">
    <source>
        <dbReference type="Proteomes" id="UP001177003"/>
    </source>
</evidence>
<dbReference type="EMBL" id="OX465084">
    <property type="protein sequence ID" value="CAI9296793.1"/>
    <property type="molecule type" value="Genomic_DNA"/>
</dbReference>
<keyword evidence="3" id="KW-1185">Reference proteome</keyword>
<feature type="region of interest" description="Disordered" evidence="1">
    <location>
        <begin position="35"/>
        <end position="62"/>
    </location>
</feature>
<reference evidence="2" key="1">
    <citation type="submission" date="2023-04" db="EMBL/GenBank/DDBJ databases">
        <authorList>
            <person name="Vijverberg K."/>
            <person name="Xiong W."/>
            <person name="Schranz E."/>
        </authorList>
    </citation>
    <scope>NUCLEOTIDE SEQUENCE</scope>
</reference>
<dbReference type="Proteomes" id="UP001177003">
    <property type="component" value="Chromosome 8"/>
</dbReference>
<feature type="compositionally biased region" description="Acidic residues" evidence="1">
    <location>
        <begin position="37"/>
        <end position="62"/>
    </location>
</feature>
<evidence type="ECO:0000313" key="2">
    <source>
        <dbReference type="EMBL" id="CAI9296793.1"/>
    </source>
</evidence>
<organism evidence="2 3">
    <name type="scientific">Lactuca saligna</name>
    <name type="common">Willowleaf lettuce</name>
    <dbReference type="NCBI Taxonomy" id="75948"/>
    <lineage>
        <taxon>Eukaryota</taxon>
        <taxon>Viridiplantae</taxon>
        <taxon>Streptophyta</taxon>
        <taxon>Embryophyta</taxon>
        <taxon>Tracheophyta</taxon>
        <taxon>Spermatophyta</taxon>
        <taxon>Magnoliopsida</taxon>
        <taxon>eudicotyledons</taxon>
        <taxon>Gunneridae</taxon>
        <taxon>Pentapetalae</taxon>
        <taxon>asterids</taxon>
        <taxon>campanulids</taxon>
        <taxon>Asterales</taxon>
        <taxon>Asteraceae</taxon>
        <taxon>Cichorioideae</taxon>
        <taxon>Cichorieae</taxon>
        <taxon>Lactucinae</taxon>
        <taxon>Lactuca</taxon>
    </lineage>
</organism>
<dbReference type="AlphaFoldDB" id="A0AA35ZR44"/>
<sequence>MSKKIRLLEDILQEDGGFGCGDVNEPYIEVECHESEYNEDGSSGDEDECDGDKDLSDEDEEEFDVNKVSVVEVYETKISYMYQMMEDLKKDLVVKID</sequence>